<gene>
    <name evidence="8" type="ORF">TVAG_020410</name>
</gene>
<name>A2EXV5_TRIV3</name>
<dbReference type="Proteomes" id="UP000001542">
    <property type="component" value="Unassembled WGS sequence"/>
</dbReference>
<feature type="region of interest" description="Disordered" evidence="7">
    <location>
        <begin position="181"/>
        <end position="205"/>
    </location>
</feature>
<evidence type="ECO:0000256" key="6">
    <source>
        <dbReference type="RuleBase" id="RU361206"/>
    </source>
</evidence>
<dbReference type="GO" id="GO:0016192">
    <property type="term" value="P:vesicle-mediated transport"/>
    <property type="evidence" value="ECO:0000318"/>
    <property type="project" value="GO_Central"/>
</dbReference>
<evidence type="ECO:0000313" key="9">
    <source>
        <dbReference type="Proteomes" id="UP000001542"/>
    </source>
</evidence>
<dbReference type="OrthoDB" id="2151161at2759"/>
<keyword evidence="4 6" id="KW-1133">Transmembrane helix</keyword>
<reference evidence="8" key="1">
    <citation type="submission" date="2006-10" db="EMBL/GenBank/DDBJ databases">
        <authorList>
            <person name="Amadeo P."/>
            <person name="Zhao Q."/>
            <person name="Wortman J."/>
            <person name="Fraser-Liggett C."/>
            <person name="Carlton J."/>
        </authorList>
    </citation>
    <scope>NUCLEOTIDE SEQUENCE</scope>
    <source>
        <strain evidence="8">G3</strain>
    </source>
</reference>
<dbReference type="GO" id="GO:0000139">
    <property type="term" value="C:Golgi membrane"/>
    <property type="evidence" value="ECO:0000318"/>
    <property type="project" value="GO_Central"/>
</dbReference>
<comment type="subcellular location">
    <subcellularLocation>
        <location evidence="1 6">Membrane</location>
        <topology evidence="1 6">Multi-pass membrane protein</topology>
    </subcellularLocation>
</comment>
<feature type="transmembrane region" description="Helical" evidence="6">
    <location>
        <begin position="110"/>
        <end position="131"/>
    </location>
</feature>
<dbReference type="AlphaFoldDB" id="A2EXV5"/>
<sequence>MQTQDDSPDKMVAITEKNRLLVNHVAIYLGIKLIIFLTFIPLPFLVHNTGIVFAILMMLEVLQFFSTKNISGLHLVGLKWNFMKPNENGDYVEYYVRPPPFIPSTSQSNLFWLGFFISIVYWVCSSIIYVIFMRFVVLASCLIILFFELLNFYFFAQAHLYAKQASENEIASKFFDVGPTDAITAPDPENPDAQSNIPDIDDNIDEIPKDEDIELKPVKTE</sequence>
<dbReference type="InParanoid" id="A2EXV5"/>
<feature type="transmembrane region" description="Helical" evidence="6">
    <location>
        <begin position="46"/>
        <end position="65"/>
    </location>
</feature>
<dbReference type="InterPro" id="IPR008564">
    <property type="entry name" value="TVP23-like"/>
</dbReference>
<evidence type="ECO:0000256" key="7">
    <source>
        <dbReference type="SAM" id="MobiDB-lite"/>
    </source>
</evidence>
<keyword evidence="5 6" id="KW-0472">Membrane</keyword>
<dbReference type="VEuPathDB" id="TrichDB:TVAG_020410"/>
<dbReference type="KEGG" id="tva:4760328"/>
<protein>
    <recommendedName>
        <fullName evidence="6">Golgi apparatus membrane protein TVP23 homolog</fullName>
    </recommendedName>
</protein>
<dbReference type="PANTHER" id="PTHR13019:SF7">
    <property type="entry name" value="GOLGI APPARATUS MEMBRANE PROTEIN TVP23"/>
    <property type="match status" value="1"/>
</dbReference>
<dbReference type="PANTHER" id="PTHR13019">
    <property type="entry name" value="GOLGI APPARATUS MEMBRANE PROTEIN TVP23"/>
    <property type="match status" value="1"/>
</dbReference>
<dbReference type="EMBL" id="DS113534">
    <property type="protein sequence ID" value="EAY02488.1"/>
    <property type="molecule type" value="Genomic_DNA"/>
</dbReference>
<comment type="similarity">
    <text evidence="2 6">Belongs to the TVP23 family.</text>
</comment>
<dbReference type="RefSeq" id="XP_001314727.1">
    <property type="nucleotide sequence ID" value="XM_001314693.1"/>
</dbReference>
<organism evidence="8 9">
    <name type="scientific">Trichomonas vaginalis (strain ATCC PRA-98 / G3)</name>
    <dbReference type="NCBI Taxonomy" id="412133"/>
    <lineage>
        <taxon>Eukaryota</taxon>
        <taxon>Metamonada</taxon>
        <taxon>Parabasalia</taxon>
        <taxon>Trichomonadida</taxon>
        <taxon>Trichomonadidae</taxon>
        <taxon>Trichomonas</taxon>
    </lineage>
</organism>
<evidence type="ECO:0000256" key="2">
    <source>
        <dbReference type="ARBA" id="ARBA00005467"/>
    </source>
</evidence>
<dbReference type="GO" id="GO:0009306">
    <property type="term" value="P:protein secretion"/>
    <property type="evidence" value="ECO:0000318"/>
    <property type="project" value="GO_Central"/>
</dbReference>
<evidence type="ECO:0000256" key="3">
    <source>
        <dbReference type="ARBA" id="ARBA00022692"/>
    </source>
</evidence>
<evidence type="ECO:0000256" key="4">
    <source>
        <dbReference type="ARBA" id="ARBA00022989"/>
    </source>
</evidence>
<dbReference type="Pfam" id="PF05832">
    <property type="entry name" value="DUF846"/>
    <property type="match status" value="1"/>
</dbReference>
<feature type="transmembrane region" description="Helical" evidence="6">
    <location>
        <begin position="20"/>
        <end position="40"/>
    </location>
</feature>
<evidence type="ECO:0000256" key="1">
    <source>
        <dbReference type="ARBA" id="ARBA00004141"/>
    </source>
</evidence>
<keyword evidence="3 6" id="KW-0812">Transmembrane</keyword>
<proteinExistence type="inferred from homology"/>
<keyword evidence="9" id="KW-1185">Reference proteome</keyword>
<dbReference type="VEuPathDB" id="TrichDB:TVAGG3_0317840"/>
<reference evidence="8" key="2">
    <citation type="journal article" date="2007" name="Science">
        <title>Draft genome sequence of the sexually transmitted pathogen Trichomonas vaginalis.</title>
        <authorList>
            <person name="Carlton J.M."/>
            <person name="Hirt R.P."/>
            <person name="Silva J.C."/>
            <person name="Delcher A.L."/>
            <person name="Schatz M."/>
            <person name="Zhao Q."/>
            <person name="Wortman J.R."/>
            <person name="Bidwell S.L."/>
            <person name="Alsmark U.C.M."/>
            <person name="Besteiro S."/>
            <person name="Sicheritz-Ponten T."/>
            <person name="Noel C.J."/>
            <person name="Dacks J.B."/>
            <person name="Foster P.G."/>
            <person name="Simillion C."/>
            <person name="Van de Peer Y."/>
            <person name="Miranda-Saavedra D."/>
            <person name="Barton G.J."/>
            <person name="Westrop G.D."/>
            <person name="Mueller S."/>
            <person name="Dessi D."/>
            <person name="Fiori P.L."/>
            <person name="Ren Q."/>
            <person name="Paulsen I."/>
            <person name="Zhang H."/>
            <person name="Bastida-Corcuera F.D."/>
            <person name="Simoes-Barbosa A."/>
            <person name="Brown M.T."/>
            <person name="Hayes R.D."/>
            <person name="Mukherjee M."/>
            <person name="Okumura C.Y."/>
            <person name="Schneider R."/>
            <person name="Smith A.J."/>
            <person name="Vanacova S."/>
            <person name="Villalvazo M."/>
            <person name="Haas B.J."/>
            <person name="Pertea M."/>
            <person name="Feldblyum T.V."/>
            <person name="Utterback T.R."/>
            <person name="Shu C.L."/>
            <person name="Osoegawa K."/>
            <person name="de Jong P.J."/>
            <person name="Hrdy I."/>
            <person name="Horvathova L."/>
            <person name="Zubacova Z."/>
            <person name="Dolezal P."/>
            <person name="Malik S.B."/>
            <person name="Logsdon J.M. Jr."/>
            <person name="Henze K."/>
            <person name="Gupta A."/>
            <person name="Wang C.C."/>
            <person name="Dunne R.L."/>
            <person name="Upcroft J.A."/>
            <person name="Upcroft P."/>
            <person name="White O."/>
            <person name="Salzberg S.L."/>
            <person name="Tang P."/>
            <person name="Chiu C.-H."/>
            <person name="Lee Y.-S."/>
            <person name="Embley T.M."/>
            <person name="Coombs G.H."/>
            <person name="Mottram J.C."/>
            <person name="Tachezy J."/>
            <person name="Fraser-Liggett C.M."/>
            <person name="Johnson P.J."/>
        </authorList>
    </citation>
    <scope>NUCLEOTIDE SEQUENCE [LARGE SCALE GENOMIC DNA]</scope>
    <source>
        <strain evidence="8">G3</strain>
    </source>
</reference>
<evidence type="ECO:0000256" key="5">
    <source>
        <dbReference type="ARBA" id="ARBA00023136"/>
    </source>
</evidence>
<evidence type="ECO:0000313" key="8">
    <source>
        <dbReference type="EMBL" id="EAY02488.1"/>
    </source>
</evidence>
<accession>A2EXV5</accession>
<feature type="transmembrane region" description="Helical" evidence="6">
    <location>
        <begin position="137"/>
        <end position="156"/>
    </location>
</feature>